<dbReference type="AlphaFoldDB" id="A0AAD4CCS3"/>
<dbReference type="Proteomes" id="UP001194746">
    <property type="component" value="Unassembled WGS sequence"/>
</dbReference>
<comment type="caution">
    <text evidence="1">The sequence shown here is derived from an EMBL/GenBank/DDBJ whole genome shotgun (WGS) entry which is preliminary data.</text>
</comment>
<organism evidence="1 2">
    <name type="scientific">Aspergillus nanangensis</name>
    <dbReference type="NCBI Taxonomy" id="2582783"/>
    <lineage>
        <taxon>Eukaryota</taxon>
        <taxon>Fungi</taxon>
        <taxon>Dikarya</taxon>
        <taxon>Ascomycota</taxon>
        <taxon>Pezizomycotina</taxon>
        <taxon>Eurotiomycetes</taxon>
        <taxon>Eurotiomycetidae</taxon>
        <taxon>Eurotiales</taxon>
        <taxon>Aspergillaceae</taxon>
        <taxon>Aspergillus</taxon>
        <taxon>Aspergillus subgen. Circumdati</taxon>
    </lineage>
</organism>
<reference evidence="1" key="1">
    <citation type="journal article" date="2019" name="Beilstein J. Org. Chem.">
        <title>Nanangenines: drimane sesquiterpenoids as the dominant metabolite cohort of a novel Australian fungus, Aspergillus nanangensis.</title>
        <authorList>
            <person name="Lacey H.J."/>
            <person name="Gilchrist C.L.M."/>
            <person name="Crombie A."/>
            <person name="Kalaitzis J.A."/>
            <person name="Vuong D."/>
            <person name="Rutledge P.J."/>
            <person name="Turner P."/>
            <person name="Pitt J.I."/>
            <person name="Lacey E."/>
            <person name="Chooi Y.H."/>
            <person name="Piggott A.M."/>
        </authorList>
    </citation>
    <scope>NUCLEOTIDE SEQUENCE</scope>
    <source>
        <strain evidence="1">MST-FP2251</strain>
    </source>
</reference>
<protein>
    <submittedName>
        <fullName evidence="1">Uncharacterized protein</fullName>
    </submittedName>
</protein>
<reference evidence="1" key="2">
    <citation type="submission" date="2020-02" db="EMBL/GenBank/DDBJ databases">
        <authorList>
            <person name="Gilchrist C.L.M."/>
            <person name="Chooi Y.-H."/>
        </authorList>
    </citation>
    <scope>NUCLEOTIDE SEQUENCE</scope>
    <source>
        <strain evidence="1">MST-FP2251</strain>
    </source>
</reference>
<accession>A0AAD4CCS3</accession>
<dbReference type="EMBL" id="VCAU01000142">
    <property type="protein sequence ID" value="KAF9883912.1"/>
    <property type="molecule type" value="Genomic_DNA"/>
</dbReference>
<sequence length="290" mass="31928">MTDDPVDSFDIELAPNDGEGGFHIKNNPRQPFQRATIHEDRRSMNIKCSLIDVVHGRLTPDGEDYATLLVLGFRFDPSKRGDRIISTKITVVFYGEADDDDHPGVAEISLNGSYSLVETTQTETTTSGLEGTIGANVLTAGELSLSKKYEKTVSQETSDSTFVSGATCLIGVDWDPANAAEWKMRENSSRKTGVPSQLRVGVLLKRDSQANFKCTADIESEVDLRSRIGRWLGGKPKDDPVLFNPRMKSTNRLMQYDTDNLGAIDLSLVEDVTFTTVLEGAVKHSQLKSH</sequence>
<proteinExistence type="predicted"/>
<keyword evidence="2" id="KW-1185">Reference proteome</keyword>
<gene>
    <name evidence="1" type="ORF">FE257_002655</name>
</gene>
<evidence type="ECO:0000313" key="2">
    <source>
        <dbReference type="Proteomes" id="UP001194746"/>
    </source>
</evidence>
<name>A0AAD4CCS3_ASPNN</name>
<evidence type="ECO:0000313" key="1">
    <source>
        <dbReference type="EMBL" id="KAF9883912.1"/>
    </source>
</evidence>